<accession>A0A1N7GLW0</accession>
<dbReference type="AlphaFoldDB" id="A0A1N7GLW0"/>
<proteinExistence type="predicted"/>
<protein>
    <submittedName>
        <fullName evidence="1">Uncharacterized protein</fullName>
    </submittedName>
</protein>
<evidence type="ECO:0000313" key="2">
    <source>
        <dbReference type="Proteomes" id="UP000185936"/>
    </source>
</evidence>
<name>A0A1N7GLW0_9EURY</name>
<evidence type="ECO:0000313" key="1">
    <source>
        <dbReference type="EMBL" id="SIS13585.1"/>
    </source>
</evidence>
<dbReference type="EMBL" id="FTNR01000013">
    <property type="protein sequence ID" value="SIS13585.1"/>
    <property type="molecule type" value="Genomic_DNA"/>
</dbReference>
<gene>
    <name evidence="1" type="ORF">SAMN05421752_11366</name>
</gene>
<dbReference type="Proteomes" id="UP000185936">
    <property type="component" value="Unassembled WGS sequence"/>
</dbReference>
<sequence>MISTFCVRKFVASRNTPLGKISHIPYEPWSCAVRFHDEYVMTGTLSDQRVMAEFAGRYGVESICTVDGSRGPTFRV</sequence>
<dbReference type="STRING" id="308853.SAMN05421752_11366"/>
<keyword evidence="2" id="KW-1185">Reference proteome</keyword>
<organism evidence="1 2">
    <name type="scientific">Natronorubrum thiooxidans</name>
    <dbReference type="NCBI Taxonomy" id="308853"/>
    <lineage>
        <taxon>Archaea</taxon>
        <taxon>Methanobacteriati</taxon>
        <taxon>Methanobacteriota</taxon>
        <taxon>Stenosarchaea group</taxon>
        <taxon>Halobacteria</taxon>
        <taxon>Halobacteriales</taxon>
        <taxon>Natrialbaceae</taxon>
        <taxon>Natronorubrum</taxon>
    </lineage>
</organism>
<reference evidence="2" key="1">
    <citation type="submission" date="2017-01" db="EMBL/GenBank/DDBJ databases">
        <authorList>
            <person name="Varghese N."/>
            <person name="Submissions S."/>
        </authorList>
    </citation>
    <scope>NUCLEOTIDE SEQUENCE [LARGE SCALE GENOMIC DNA]</scope>
    <source>
        <strain evidence="2">type strain: HArc-</strain>
    </source>
</reference>